<dbReference type="Pfam" id="PF11286">
    <property type="entry name" value="DUF3087"/>
    <property type="match status" value="1"/>
</dbReference>
<protein>
    <submittedName>
        <fullName evidence="2">DUF3087 family protein</fullName>
    </submittedName>
</protein>
<keyword evidence="1" id="KW-0472">Membrane</keyword>
<name>A0ABY9TNS1_9GAMM</name>
<dbReference type="EMBL" id="CP134146">
    <property type="protein sequence ID" value="WNC70209.1"/>
    <property type="molecule type" value="Genomic_DNA"/>
</dbReference>
<sequence>MKLLDIDKKRYRQHLNKVIAGFIFTFMILALALGQLFIFLWAEPGGTGDNFWFNFSGVALALILSLSIINRFKTHEFMKEVLYVWQLKQQINLVYRKLKVVKNKAFTDKNIDALIILSFYYKACRQLYNLDDNTITIFSLTREENTLLQFIQSHNLSINSEDYQQKLIKDV</sequence>
<keyword evidence="3" id="KW-1185">Reference proteome</keyword>
<feature type="transmembrane region" description="Helical" evidence="1">
    <location>
        <begin position="51"/>
        <end position="69"/>
    </location>
</feature>
<evidence type="ECO:0000256" key="1">
    <source>
        <dbReference type="SAM" id="Phobius"/>
    </source>
</evidence>
<dbReference type="InterPro" id="IPR021438">
    <property type="entry name" value="DUF3087"/>
</dbReference>
<dbReference type="RefSeq" id="WP_348389350.1">
    <property type="nucleotide sequence ID" value="NZ_CP134146.1"/>
</dbReference>
<proteinExistence type="predicted"/>
<keyword evidence="1" id="KW-1133">Transmembrane helix</keyword>
<accession>A0ABY9TNS1</accession>
<gene>
    <name evidence="2" type="ORF">RI845_08720</name>
</gene>
<reference evidence="3" key="1">
    <citation type="submission" date="2023-09" db="EMBL/GenBank/DDBJ databases">
        <authorList>
            <person name="Li S."/>
            <person name="Li X."/>
            <person name="Zhang C."/>
            <person name="Zhao Z."/>
        </authorList>
    </citation>
    <scope>NUCLEOTIDE SEQUENCE [LARGE SCALE GENOMIC DNA]</scope>
    <source>
        <strain evidence="3">SQ345</strain>
    </source>
</reference>
<evidence type="ECO:0000313" key="3">
    <source>
        <dbReference type="Proteomes" id="UP001248581"/>
    </source>
</evidence>
<evidence type="ECO:0000313" key="2">
    <source>
        <dbReference type="EMBL" id="WNC70209.1"/>
    </source>
</evidence>
<keyword evidence="1" id="KW-0812">Transmembrane</keyword>
<feature type="transmembrane region" description="Helical" evidence="1">
    <location>
        <begin position="18"/>
        <end position="39"/>
    </location>
</feature>
<dbReference type="Proteomes" id="UP001248581">
    <property type="component" value="Chromosome"/>
</dbReference>
<organism evidence="2 3">
    <name type="scientific">Thalassotalea nanhaiensis</name>
    <dbReference type="NCBI Taxonomy" id="3065648"/>
    <lineage>
        <taxon>Bacteria</taxon>
        <taxon>Pseudomonadati</taxon>
        <taxon>Pseudomonadota</taxon>
        <taxon>Gammaproteobacteria</taxon>
        <taxon>Alteromonadales</taxon>
        <taxon>Colwelliaceae</taxon>
        <taxon>Thalassotalea</taxon>
    </lineage>
</organism>